<dbReference type="CDD" id="cd14668">
    <property type="entry name" value="mlta_B"/>
    <property type="match status" value="1"/>
</dbReference>
<dbReference type="EC" id="4.2.2.n1" evidence="2"/>
<dbReference type="InterPro" id="IPR036908">
    <property type="entry name" value="RlpA-like_sf"/>
</dbReference>
<evidence type="ECO:0000313" key="7">
    <source>
        <dbReference type="EMBL" id="HDD43316.1"/>
    </source>
</evidence>
<dbReference type="Gene3D" id="2.40.240.50">
    <property type="entry name" value="Barwin-like endoglucanases"/>
    <property type="match status" value="1"/>
</dbReference>
<dbReference type="GO" id="GO:0009254">
    <property type="term" value="P:peptidoglycan turnover"/>
    <property type="evidence" value="ECO:0007669"/>
    <property type="project" value="InterPro"/>
</dbReference>
<dbReference type="Pfam" id="PF03562">
    <property type="entry name" value="MltA"/>
    <property type="match status" value="1"/>
</dbReference>
<dbReference type="InterPro" id="IPR010611">
    <property type="entry name" value="3D_dom"/>
</dbReference>
<gene>
    <name evidence="7" type="ORF">ENG63_00440</name>
</gene>
<evidence type="ECO:0000256" key="4">
    <source>
        <dbReference type="ARBA" id="ARBA00023316"/>
    </source>
</evidence>
<keyword evidence="4" id="KW-0961">Cell wall biogenesis/degradation</keyword>
<dbReference type="GO" id="GO:0004553">
    <property type="term" value="F:hydrolase activity, hydrolyzing O-glycosyl compounds"/>
    <property type="evidence" value="ECO:0007669"/>
    <property type="project" value="InterPro"/>
</dbReference>
<feature type="domain" description="Lytic transglycosylase MltA" evidence="6">
    <location>
        <begin position="125"/>
        <end position="281"/>
    </location>
</feature>
<dbReference type="EMBL" id="DRBS01000018">
    <property type="protein sequence ID" value="HDD43316.1"/>
    <property type="molecule type" value="Genomic_DNA"/>
</dbReference>
<dbReference type="SMART" id="SM00925">
    <property type="entry name" value="MltA"/>
    <property type="match status" value="1"/>
</dbReference>
<accession>A0A7C0U196</accession>
<organism evidence="7">
    <name type="scientific">Desulfofervidus auxilii</name>
    <dbReference type="NCBI Taxonomy" id="1621989"/>
    <lineage>
        <taxon>Bacteria</taxon>
        <taxon>Pseudomonadati</taxon>
        <taxon>Thermodesulfobacteriota</taxon>
        <taxon>Candidatus Desulfofervidia</taxon>
        <taxon>Candidatus Desulfofervidales</taxon>
        <taxon>Candidatus Desulfofervidaceae</taxon>
        <taxon>Candidatus Desulfofervidus</taxon>
    </lineage>
</organism>
<dbReference type="GO" id="GO:0019867">
    <property type="term" value="C:outer membrane"/>
    <property type="evidence" value="ECO:0007669"/>
    <property type="project" value="InterPro"/>
</dbReference>
<proteinExistence type="predicted"/>
<name>A0A7C0U196_DESA2</name>
<evidence type="ECO:0000256" key="1">
    <source>
        <dbReference type="ARBA" id="ARBA00001420"/>
    </source>
</evidence>
<dbReference type="InterPro" id="IPR026044">
    <property type="entry name" value="MltA"/>
</dbReference>
<protein>
    <recommendedName>
        <fullName evidence="2">peptidoglycan lytic exotransglycosylase</fullName>
        <ecNumber evidence="2">4.2.2.n1</ecNumber>
    </recommendedName>
    <alternativeName>
        <fullName evidence="5">Murein hydrolase A</fullName>
    </alternativeName>
</protein>
<dbReference type="PANTHER" id="PTHR30124:SF0">
    <property type="entry name" value="MEMBRANE-BOUND LYTIC MUREIN TRANSGLYCOSYLASE A"/>
    <property type="match status" value="1"/>
</dbReference>
<dbReference type="Pfam" id="PF06725">
    <property type="entry name" value="3D"/>
    <property type="match status" value="1"/>
</dbReference>
<dbReference type="Gene3D" id="2.40.40.10">
    <property type="entry name" value="RlpA-like domain"/>
    <property type="match status" value="1"/>
</dbReference>
<dbReference type="PIRSF" id="PIRSF019422">
    <property type="entry name" value="MltA"/>
    <property type="match status" value="1"/>
</dbReference>
<evidence type="ECO:0000259" key="6">
    <source>
        <dbReference type="SMART" id="SM00925"/>
    </source>
</evidence>
<dbReference type="AlphaFoldDB" id="A0A7C0U196"/>
<evidence type="ECO:0000256" key="5">
    <source>
        <dbReference type="ARBA" id="ARBA00030918"/>
    </source>
</evidence>
<comment type="caution">
    <text evidence="7">The sequence shown here is derived from an EMBL/GenBank/DDBJ whole genome shotgun (WGS) entry which is preliminary data.</text>
</comment>
<comment type="catalytic activity">
    <reaction evidence="1">
        <text>Exolytic cleavage of the (1-&gt;4)-beta-glycosidic linkage between N-acetylmuramic acid (MurNAc) and N-acetylglucosamine (GlcNAc) residues in peptidoglycan, from either the reducing or the non-reducing ends of the peptidoglycan chains, with concomitant formation of a 1,6-anhydrobond in the MurNAc residue.</text>
        <dbReference type="EC" id="4.2.2.n1"/>
    </reaction>
</comment>
<dbReference type="GO" id="GO:0009253">
    <property type="term" value="P:peptidoglycan catabolic process"/>
    <property type="evidence" value="ECO:0007669"/>
    <property type="project" value="TreeGrafter"/>
</dbReference>
<dbReference type="GO" id="GO:0071555">
    <property type="term" value="P:cell wall organization"/>
    <property type="evidence" value="ECO:0007669"/>
    <property type="project" value="UniProtKB-KW"/>
</dbReference>
<dbReference type="Proteomes" id="UP000886289">
    <property type="component" value="Unassembled WGS sequence"/>
</dbReference>
<reference evidence="7" key="1">
    <citation type="journal article" date="2020" name="mSystems">
        <title>Genome- and Community-Level Interaction Insights into Carbon Utilization and Element Cycling Functions of Hydrothermarchaeota in Hydrothermal Sediment.</title>
        <authorList>
            <person name="Zhou Z."/>
            <person name="Liu Y."/>
            <person name="Xu W."/>
            <person name="Pan J."/>
            <person name="Luo Z.H."/>
            <person name="Li M."/>
        </authorList>
    </citation>
    <scope>NUCLEOTIDE SEQUENCE [LARGE SCALE GENOMIC DNA]</scope>
    <source>
        <strain evidence="7">HyVt-233</strain>
    </source>
</reference>
<dbReference type="InterPro" id="IPR005300">
    <property type="entry name" value="MltA_B"/>
</dbReference>
<dbReference type="CDD" id="cd14485">
    <property type="entry name" value="mltA_like_LT_A"/>
    <property type="match status" value="1"/>
</dbReference>
<keyword evidence="3" id="KW-0456">Lyase</keyword>
<dbReference type="GO" id="GO:0008933">
    <property type="term" value="F:peptidoglycan lytic transglycosylase activity"/>
    <property type="evidence" value="ECO:0007669"/>
    <property type="project" value="TreeGrafter"/>
</dbReference>
<sequence>MGIVIIFLILCIFVGCLPPPKPPPNLIKLPFKKWPVLKKPQDLDTFFVALERSLNYYQKLPPDYTFLVAGTPYTALEMEKSLKIFKYCLNKSNWQSCIRNYFDLYQAAGLNQKREVLFTGYYQPILYGSFSPNERFKYPIYRVPDELLKIDLKRFDETLPPRILIGMVRGNEVIPFYSRAEIDYSLKLAGKGYEIIWVDDPIELFFLHIQGSGIVILPDGKKVYLHYAISNGRPYKSIGQVMKTLGLLEKPNGIKIKKYFKNHPEMMKKIFSVNESYIFFQIVEKGPLGALDEILTPYYSLATDPNIFPKGSMLFLQTEIPIVDDKQNLKGWQTFHSFALSQDTGSAIKGPGRADIFFGTGNKAEAKACYMARRGKLYLLIKKK</sequence>
<evidence type="ECO:0000256" key="2">
    <source>
        <dbReference type="ARBA" id="ARBA00012587"/>
    </source>
</evidence>
<evidence type="ECO:0000256" key="3">
    <source>
        <dbReference type="ARBA" id="ARBA00023239"/>
    </source>
</evidence>
<dbReference type="SUPFAM" id="SSF50685">
    <property type="entry name" value="Barwin-like endoglucanases"/>
    <property type="match status" value="1"/>
</dbReference>
<dbReference type="PANTHER" id="PTHR30124">
    <property type="entry name" value="MEMBRANE-BOUND LYTIC MUREIN TRANSGLYCOSYLASE A"/>
    <property type="match status" value="1"/>
</dbReference>